<proteinExistence type="inferred from homology"/>
<dbReference type="InterPro" id="IPR007863">
    <property type="entry name" value="Peptidase_M16_C"/>
</dbReference>
<dbReference type="InterPro" id="IPR011249">
    <property type="entry name" value="Metalloenz_LuxS/M16"/>
</dbReference>
<dbReference type="Pfam" id="PF05193">
    <property type="entry name" value="Peptidase_M16_C"/>
    <property type="match status" value="2"/>
</dbReference>
<dbReference type="PANTHER" id="PTHR11851:SF49">
    <property type="entry name" value="MITOCHONDRIAL-PROCESSING PEPTIDASE SUBUNIT ALPHA"/>
    <property type="match status" value="1"/>
</dbReference>
<feature type="domain" description="Peptidase M16 C-terminal" evidence="3">
    <location>
        <begin position="583"/>
        <end position="758"/>
    </location>
</feature>
<dbReference type="Pfam" id="PF00675">
    <property type="entry name" value="Peptidase_M16"/>
    <property type="match status" value="2"/>
</dbReference>
<dbReference type="SUPFAM" id="SSF63411">
    <property type="entry name" value="LuxS/MPP-like metallohydrolase"/>
    <property type="match status" value="4"/>
</dbReference>
<evidence type="ECO:0000256" key="1">
    <source>
        <dbReference type="ARBA" id="ARBA00007261"/>
    </source>
</evidence>
<dbReference type="AlphaFoldDB" id="A0A1F7RR69"/>
<feature type="domain" description="Peptidase M16 N-terminal" evidence="2">
    <location>
        <begin position="1"/>
        <end position="131"/>
    </location>
</feature>
<gene>
    <name evidence="4" type="ORF">A2W05_08245</name>
</gene>
<organism evidence="4 5">
    <name type="scientific">Candidatus Schekmanbacteria bacterium RBG_16_38_10</name>
    <dbReference type="NCBI Taxonomy" id="1817879"/>
    <lineage>
        <taxon>Bacteria</taxon>
        <taxon>Candidatus Schekmaniibacteriota</taxon>
    </lineage>
</organism>
<comment type="caution">
    <text evidence="4">The sequence shown here is derived from an EMBL/GenBank/DDBJ whole genome shotgun (WGS) entry which is preliminary data.</text>
</comment>
<dbReference type="Gene3D" id="3.30.830.10">
    <property type="entry name" value="Metalloenzyme, LuxS/M16 peptidase-like"/>
    <property type="match status" value="4"/>
</dbReference>
<dbReference type="GO" id="GO:0046872">
    <property type="term" value="F:metal ion binding"/>
    <property type="evidence" value="ECO:0007669"/>
    <property type="project" value="InterPro"/>
</dbReference>
<dbReference type="PANTHER" id="PTHR11851">
    <property type="entry name" value="METALLOPROTEASE"/>
    <property type="match status" value="1"/>
</dbReference>
<accession>A0A1F7RR69</accession>
<evidence type="ECO:0000259" key="2">
    <source>
        <dbReference type="Pfam" id="PF00675"/>
    </source>
</evidence>
<feature type="domain" description="Peptidase M16 C-terminal" evidence="3">
    <location>
        <begin position="138"/>
        <end position="314"/>
    </location>
</feature>
<dbReference type="Proteomes" id="UP000178797">
    <property type="component" value="Unassembled WGS sequence"/>
</dbReference>
<comment type="similarity">
    <text evidence="1">Belongs to the peptidase M16 family.</text>
</comment>
<evidence type="ECO:0000313" key="4">
    <source>
        <dbReference type="EMBL" id="OGL43961.1"/>
    </source>
</evidence>
<evidence type="ECO:0000259" key="3">
    <source>
        <dbReference type="Pfam" id="PF05193"/>
    </source>
</evidence>
<feature type="domain" description="Peptidase M16 N-terminal" evidence="2">
    <location>
        <begin position="432"/>
        <end position="577"/>
    </location>
</feature>
<dbReference type="InterPro" id="IPR050361">
    <property type="entry name" value="MPP/UQCRC_Complex"/>
</dbReference>
<dbReference type="EMBL" id="MGDE01000201">
    <property type="protein sequence ID" value="OGL43961.1"/>
    <property type="molecule type" value="Genomic_DNA"/>
</dbReference>
<name>A0A1F7RR69_9BACT</name>
<reference evidence="4 5" key="1">
    <citation type="journal article" date="2016" name="Nat. Commun.">
        <title>Thousands of microbial genomes shed light on interconnected biogeochemical processes in an aquifer system.</title>
        <authorList>
            <person name="Anantharaman K."/>
            <person name="Brown C.T."/>
            <person name="Hug L.A."/>
            <person name="Sharon I."/>
            <person name="Castelle C.J."/>
            <person name="Probst A.J."/>
            <person name="Thomas B.C."/>
            <person name="Singh A."/>
            <person name="Wilkins M.J."/>
            <person name="Karaoz U."/>
            <person name="Brodie E.L."/>
            <person name="Williams K.H."/>
            <person name="Hubbard S.S."/>
            <person name="Banfield J.F."/>
        </authorList>
    </citation>
    <scope>NUCLEOTIDE SEQUENCE [LARGE SCALE GENOMIC DNA]</scope>
</reference>
<evidence type="ECO:0000313" key="5">
    <source>
        <dbReference type="Proteomes" id="UP000178797"/>
    </source>
</evidence>
<dbReference type="InterPro" id="IPR011765">
    <property type="entry name" value="Pept_M16_N"/>
</dbReference>
<sequence length="827" mass="92716">MWVNVGSVYEKDDEAGIAHVFEHMLFKGTKKRGVGGIAKEIDEAGGYINAYTSTDMTVYHLAIASRYFDTGLDIISDAIQNSTFDPEELKKEELVILEELKMGKDEPSSRAYEELLGTAYEKHPYRRPIIGYEKTVRSLTREHIIDFYRHWYVPNNMVLVVVGNFKTEKALQKIKNSFADFKPSILPERKIPVEPEQTNIRTKISYDDIKEANLNFGFHIPALNHEDVPALDVLSIILGQGESSRLYKKIKSDLNLVNSVSSYSMTPKYPGLFLVGAALEKEKIKGAVVPILKEVYLLKIKEVNAEELDKAKLILESDFIYDRETVQGEAGKLGYFETIAGGLDFEKKYITAIKNVTAADIKRVAEKYFNNTNLTASVLAPQTGENNIMSQEIISLATEAEKELQKTPIEKTADIRVGEIIKKILPNGITLLIKEDHEMPIVAIDAVFLGGLRFEPENKNGISNFVAEMLTKGTTTRSAADIAKEVESIAGSLDAFSGKDSFGVKAKLLSRFLDKGLDLISDVILNPSFDKSEFEKKKKEILLTIKNQDDELTHLVSNLFNQTLYQKHPYSRDMLGTKESISSIKKEDLSEFYKKFTVPENLVFAVVGDIKLDDISVKVENAFKNLKKGIFSVPEISKPLLPETNKSSTIYKEKKQAHILLGFLGVDNHDPDKYALEVLSNILSGQGGRLFIELRDKQSLAYSVTSINQSRMDKGFLAAYIGTSPEKIDKAIEGIKNELMKLTDEKVGDEELERTKKSMIGNFEIGLQKRGALASEIAFSERYGLGFDSYKKYAGNISAVTSEDILRVAKKYIDFDHYVLAIVKPKN</sequence>
<evidence type="ECO:0008006" key="6">
    <source>
        <dbReference type="Google" id="ProtNLM"/>
    </source>
</evidence>
<protein>
    <recommendedName>
        <fullName evidence="6">Peptidase M16</fullName>
    </recommendedName>
</protein>